<dbReference type="PANTHER" id="PTHR46680">
    <property type="entry name" value="NF-KAPPA-B INHIBITOR ALPHA"/>
    <property type="match status" value="1"/>
</dbReference>
<dbReference type="PROSITE" id="PS50088">
    <property type="entry name" value="ANK_REPEAT"/>
    <property type="match status" value="1"/>
</dbReference>
<dbReference type="Pfam" id="PF12796">
    <property type="entry name" value="Ank_2"/>
    <property type="match status" value="1"/>
</dbReference>
<keyword evidence="2 3" id="KW-0040">ANK repeat</keyword>
<dbReference type="PANTHER" id="PTHR46680:SF3">
    <property type="entry name" value="NF-KAPPA-B INHIBITOR CACTUS"/>
    <property type="match status" value="1"/>
</dbReference>
<accession>A0ABV7K2J5</accession>
<dbReference type="RefSeq" id="WP_123327415.1">
    <property type="nucleotide sequence ID" value="NZ_JBHRSX010000096.1"/>
</dbReference>
<dbReference type="InterPro" id="IPR036770">
    <property type="entry name" value="Ankyrin_rpt-contain_sf"/>
</dbReference>
<evidence type="ECO:0000313" key="5">
    <source>
        <dbReference type="Proteomes" id="UP001595477"/>
    </source>
</evidence>
<dbReference type="EMBL" id="JBHRSX010000096">
    <property type="protein sequence ID" value="MFC3203662.1"/>
    <property type="molecule type" value="Genomic_DNA"/>
</dbReference>
<evidence type="ECO:0000313" key="4">
    <source>
        <dbReference type="EMBL" id="MFC3203662.1"/>
    </source>
</evidence>
<proteinExistence type="predicted"/>
<feature type="repeat" description="ANK" evidence="3">
    <location>
        <begin position="37"/>
        <end position="69"/>
    </location>
</feature>
<sequence>MSFTIHQKLIFAARGRNLRLVEERIAEGADIDYQDPQHGSALIATINNNDVRLVQFLIEKGINVNLQDNRGVVPLEVALHHASDDVVRLLAWSGAKLSSRARSHWKERLRQCLTNS</sequence>
<dbReference type="Proteomes" id="UP001595477">
    <property type="component" value="Unassembled WGS sequence"/>
</dbReference>
<reference evidence="5" key="1">
    <citation type="journal article" date="2019" name="Int. J. Syst. Evol. Microbiol.">
        <title>The Global Catalogue of Microorganisms (GCM) 10K type strain sequencing project: providing services to taxonomists for standard genome sequencing and annotation.</title>
        <authorList>
            <consortium name="The Broad Institute Genomics Platform"/>
            <consortium name="The Broad Institute Genome Sequencing Center for Infectious Disease"/>
            <person name="Wu L."/>
            <person name="Ma J."/>
        </authorList>
    </citation>
    <scope>NUCLEOTIDE SEQUENCE [LARGE SCALE GENOMIC DNA]</scope>
    <source>
        <strain evidence="5">KCTC 52449</strain>
    </source>
</reference>
<dbReference type="Gene3D" id="1.25.40.20">
    <property type="entry name" value="Ankyrin repeat-containing domain"/>
    <property type="match status" value="1"/>
</dbReference>
<name>A0ABV7K2J5_9ALTE</name>
<protein>
    <submittedName>
        <fullName evidence="4">Ankyrin repeat domain-containing protein</fullName>
    </submittedName>
</protein>
<organism evidence="4 5">
    <name type="scientific">Alteromonas oceani</name>
    <dbReference type="NCBI Taxonomy" id="2071609"/>
    <lineage>
        <taxon>Bacteria</taxon>
        <taxon>Pseudomonadati</taxon>
        <taxon>Pseudomonadota</taxon>
        <taxon>Gammaproteobacteria</taxon>
        <taxon>Alteromonadales</taxon>
        <taxon>Alteromonadaceae</taxon>
        <taxon>Alteromonas/Salinimonas group</taxon>
        <taxon>Alteromonas</taxon>
    </lineage>
</organism>
<dbReference type="SUPFAM" id="SSF48403">
    <property type="entry name" value="Ankyrin repeat"/>
    <property type="match status" value="1"/>
</dbReference>
<evidence type="ECO:0000256" key="2">
    <source>
        <dbReference type="ARBA" id="ARBA00023043"/>
    </source>
</evidence>
<evidence type="ECO:0000256" key="1">
    <source>
        <dbReference type="ARBA" id="ARBA00022737"/>
    </source>
</evidence>
<keyword evidence="1" id="KW-0677">Repeat</keyword>
<gene>
    <name evidence="4" type="ORF">ACFOEW_17795</name>
</gene>
<dbReference type="InterPro" id="IPR051070">
    <property type="entry name" value="NF-kappa-B_inhibitor"/>
</dbReference>
<evidence type="ECO:0000256" key="3">
    <source>
        <dbReference type="PROSITE-ProRule" id="PRU00023"/>
    </source>
</evidence>
<dbReference type="InterPro" id="IPR002110">
    <property type="entry name" value="Ankyrin_rpt"/>
</dbReference>
<keyword evidence="5" id="KW-1185">Reference proteome</keyword>
<comment type="caution">
    <text evidence="4">The sequence shown here is derived from an EMBL/GenBank/DDBJ whole genome shotgun (WGS) entry which is preliminary data.</text>
</comment>